<feature type="transmembrane region" description="Helical" evidence="1">
    <location>
        <begin position="89"/>
        <end position="113"/>
    </location>
</feature>
<evidence type="ECO:0000256" key="1">
    <source>
        <dbReference type="SAM" id="Phobius"/>
    </source>
</evidence>
<proteinExistence type="predicted"/>
<sequence length="117" mass="11659">MYVASSNARRLAAAGLALAAVAIPVQIAGGMNYPVVPPGLILFTVGALIALFVRPRWAMAVPTLIAAALSVGAVATPNLRDALGDPGEFLAFAGSLVQSVGLVAGLAGCLASLRSDC</sequence>
<evidence type="ECO:0000313" key="3">
    <source>
        <dbReference type="Proteomes" id="UP001596380"/>
    </source>
</evidence>
<accession>A0ABW2CBP9</accession>
<keyword evidence="1" id="KW-1133">Transmembrane helix</keyword>
<name>A0ABW2CBP9_9ACTN</name>
<feature type="transmembrane region" description="Helical" evidence="1">
    <location>
        <begin position="34"/>
        <end position="53"/>
    </location>
</feature>
<keyword evidence="1" id="KW-0472">Membrane</keyword>
<organism evidence="2 3">
    <name type="scientific">Actinomadura yumaensis</name>
    <dbReference type="NCBI Taxonomy" id="111807"/>
    <lineage>
        <taxon>Bacteria</taxon>
        <taxon>Bacillati</taxon>
        <taxon>Actinomycetota</taxon>
        <taxon>Actinomycetes</taxon>
        <taxon>Streptosporangiales</taxon>
        <taxon>Thermomonosporaceae</taxon>
        <taxon>Actinomadura</taxon>
    </lineage>
</organism>
<reference evidence="3" key="1">
    <citation type="journal article" date="2019" name="Int. J. Syst. Evol. Microbiol.">
        <title>The Global Catalogue of Microorganisms (GCM) 10K type strain sequencing project: providing services to taxonomists for standard genome sequencing and annotation.</title>
        <authorList>
            <consortium name="The Broad Institute Genomics Platform"/>
            <consortium name="The Broad Institute Genome Sequencing Center for Infectious Disease"/>
            <person name="Wu L."/>
            <person name="Ma J."/>
        </authorList>
    </citation>
    <scope>NUCLEOTIDE SEQUENCE [LARGE SCALE GENOMIC DNA]</scope>
    <source>
        <strain evidence="3">JCM 3369</strain>
    </source>
</reference>
<dbReference type="Proteomes" id="UP001596380">
    <property type="component" value="Unassembled WGS sequence"/>
</dbReference>
<dbReference type="RefSeq" id="WP_160819873.1">
    <property type="nucleotide sequence ID" value="NZ_JBHSXS010000001.1"/>
</dbReference>
<dbReference type="EMBL" id="JBHSXS010000001">
    <property type="protein sequence ID" value="MFC6878548.1"/>
    <property type="molecule type" value="Genomic_DNA"/>
</dbReference>
<comment type="caution">
    <text evidence="2">The sequence shown here is derived from an EMBL/GenBank/DDBJ whole genome shotgun (WGS) entry which is preliminary data.</text>
</comment>
<protein>
    <submittedName>
        <fullName evidence="2">Uncharacterized protein</fullName>
    </submittedName>
</protein>
<feature type="transmembrane region" description="Helical" evidence="1">
    <location>
        <begin position="60"/>
        <end position="77"/>
    </location>
</feature>
<evidence type="ECO:0000313" key="2">
    <source>
        <dbReference type="EMBL" id="MFC6878548.1"/>
    </source>
</evidence>
<keyword evidence="1" id="KW-0812">Transmembrane</keyword>
<keyword evidence="3" id="KW-1185">Reference proteome</keyword>
<gene>
    <name evidence="2" type="ORF">ACFQKB_02090</name>
</gene>